<dbReference type="Gene3D" id="6.10.250.690">
    <property type="match status" value="1"/>
</dbReference>
<evidence type="ECO:0000256" key="2">
    <source>
        <dbReference type="ARBA" id="ARBA00023012"/>
    </source>
</evidence>
<evidence type="ECO:0000256" key="4">
    <source>
        <dbReference type="ARBA" id="ARBA00023125"/>
    </source>
</evidence>
<evidence type="ECO:0000313" key="10">
    <source>
        <dbReference type="EMBL" id="HCT57663.1"/>
    </source>
</evidence>
<evidence type="ECO:0000256" key="1">
    <source>
        <dbReference type="ARBA" id="ARBA00022553"/>
    </source>
</evidence>
<dbReference type="CDD" id="cd17574">
    <property type="entry name" value="REC_OmpR"/>
    <property type="match status" value="1"/>
</dbReference>
<dbReference type="GO" id="GO:0000976">
    <property type="term" value="F:transcription cis-regulatory region binding"/>
    <property type="evidence" value="ECO:0007669"/>
    <property type="project" value="TreeGrafter"/>
</dbReference>
<evidence type="ECO:0000259" key="8">
    <source>
        <dbReference type="PROSITE" id="PS50110"/>
    </source>
</evidence>
<dbReference type="InterPro" id="IPR039420">
    <property type="entry name" value="WalR-like"/>
</dbReference>
<dbReference type="GO" id="GO:0005829">
    <property type="term" value="C:cytosol"/>
    <property type="evidence" value="ECO:0007669"/>
    <property type="project" value="TreeGrafter"/>
</dbReference>
<keyword evidence="5" id="KW-0804">Transcription</keyword>
<dbReference type="EMBL" id="DPIY01000010">
    <property type="protein sequence ID" value="HCT57663.1"/>
    <property type="molecule type" value="Genomic_DNA"/>
</dbReference>
<keyword evidence="4 7" id="KW-0238">DNA-binding</keyword>
<dbReference type="GO" id="GO:0006355">
    <property type="term" value="P:regulation of DNA-templated transcription"/>
    <property type="evidence" value="ECO:0007669"/>
    <property type="project" value="InterPro"/>
</dbReference>
<dbReference type="PROSITE" id="PS51755">
    <property type="entry name" value="OMPR_PHOB"/>
    <property type="match status" value="1"/>
</dbReference>
<dbReference type="Gene3D" id="1.10.10.10">
    <property type="entry name" value="Winged helix-like DNA-binding domain superfamily/Winged helix DNA-binding domain"/>
    <property type="match status" value="1"/>
</dbReference>
<feature type="domain" description="OmpR/PhoB-type" evidence="9">
    <location>
        <begin position="131"/>
        <end position="229"/>
    </location>
</feature>
<feature type="domain" description="Response regulatory" evidence="8">
    <location>
        <begin position="6"/>
        <end position="121"/>
    </location>
</feature>
<keyword evidence="3" id="KW-0805">Transcription regulation</keyword>
<proteinExistence type="predicted"/>
<keyword evidence="2" id="KW-0902">Two-component regulatory system</keyword>
<dbReference type="CDD" id="cd00383">
    <property type="entry name" value="trans_reg_C"/>
    <property type="match status" value="1"/>
</dbReference>
<evidence type="ECO:0000256" key="3">
    <source>
        <dbReference type="ARBA" id="ARBA00023015"/>
    </source>
</evidence>
<dbReference type="InterPro" id="IPR016032">
    <property type="entry name" value="Sig_transdc_resp-reg_C-effctor"/>
</dbReference>
<dbReference type="PANTHER" id="PTHR48111">
    <property type="entry name" value="REGULATOR OF RPOS"/>
    <property type="match status" value="1"/>
</dbReference>
<comment type="caution">
    <text evidence="10">The sequence shown here is derived from an EMBL/GenBank/DDBJ whole genome shotgun (WGS) entry which is preliminary data.</text>
</comment>
<dbReference type="InterPro" id="IPR001867">
    <property type="entry name" value="OmpR/PhoB-type_DNA-bd"/>
</dbReference>
<dbReference type="InterPro" id="IPR011006">
    <property type="entry name" value="CheY-like_superfamily"/>
</dbReference>
<dbReference type="SMART" id="SM00862">
    <property type="entry name" value="Trans_reg_C"/>
    <property type="match status" value="1"/>
</dbReference>
<dbReference type="Proteomes" id="UP000264071">
    <property type="component" value="Unassembled WGS sequence"/>
</dbReference>
<protein>
    <submittedName>
        <fullName evidence="10">DNA-binding response regulator</fullName>
    </submittedName>
</protein>
<dbReference type="PANTHER" id="PTHR48111:SF22">
    <property type="entry name" value="REGULATOR OF RPOS"/>
    <property type="match status" value="1"/>
</dbReference>
<feature type="modified residue" description="4-aspartylphosphate" evidence="6">
    <location>
        <position position="55"/>
    </location>
</feature>
<dbReference type="SUPFAM" id="SSF46894">
    <property type="entry name" value="C-terminal effector domain of the bipartite response regulators"/>
    <property type="match status" value="1"/>
</dbReference>
<evidence type="ECO:0000256" key="7">
    <source>
        <dbReference type="PROSITE-ProRule" id="PRU01091"/>
    </source>
</evidence>
<dbReference type="SUPFAM" id="SSF52172">
    <property type="entry name" value="CheY-like"/>
    <property type="match status" value="1"/>
</dbReference>
<dbReference type="OMA" id="VDWQADG"/>
<evidence type="ECO:0000313" key="11">
    <source>
        <dbReference type="Proteomes" id="UP000264071"/>
    </source>
</evidence>
<dbReference type="PROSITE" id="PS50110">
    <property type="entry name" value="RESPONSE_REGULATORY"/>
    <property type="match status" value="1"/>
</dbReference>
<feature type="DNA-binding region" description="OmpR/PhoB-type" evidence="7">
    <location>
        <begin position="131"/>
        <end position="229"/>
    </location>
</feature>
<dbReference type="Pfam" id="PF00486">
    <property type="entry name" value="Trans_reg_C"/>
    <property type="match status" value="1"/>
</dbReference>
<dbReference type="InterPro" id="IPR036388">
    <property type="entry name" value="WH-like_DNA-bd_sf"/>
</dbReference>
<dbReference type="GO" id="GO:0000156">
    <property type="term" value="F:phosphorelay response regulator activity"/>
    <property type="evidence" value="ECO:0007669"/>
    <property type="project" value="TreeGrafter"/>
</dbReference>
<evidence type="ECO:0000259" key="9">
    <source>
        <dbReference type="PROSITE" id="PS51755"/>
    </source>
</evidence>
<keyword evidence="1 6" id="KW-0597">Phosphoprotein</keyword>
<dbReference type="GO" id="GO:0032993">
    <property type="term" value="C:protein-DNA complex"/>
    <property type="evidence" value="ECO:0007669"/>
    <property type="project" value="TreeGrafter"/>
</dbReference>
<reference evidence="10 11" key="1">
    <citation type="journal article" date="2018" name="Nat. Biotechnol.">
        <title>A standardized bacterial taxonomy based on genome phylogeny substantially revises the tree of life.</title>
        <authorList>
            <person name="Parks D.H."/>
            <person name="Chuvochina M."/>
            <person name="Waite D.W."/>
            <person name="Rinke C."/>
            <person name="Skarshewski A."/>
            <person name="Chaumeil P.A."/>
            <person name="Hugenholtz P."/>
        </authorList>
    </citation>
    <scope>NUCLEOTIDE SEQUENCE [LARGE SCALE GENOMIC DNA]</scope>
    <source>
        <strain evidence="10">UBA8844</strain>
    </source>
</reference>
<dbReference type="Gene3D" id="3.40.50.2300">
    <property type="match status" value="1"/>
</dbReference>
<sequence>MSASLRILVIEDNADLRACIVATFEAHGHRAEGASNGRLGLEQLERMFPDVVVLDLTLPGPDGLRVCELLRARHADRIPVLMLTARDTLADKLRGFAVGADDYLVKPFAGEELVARCQALARRHGQSVVDVSHLQHIGSLTIDRSRRIATRGSTALTIPNIPWRILLTLADAWPRTVTRTELLDAVWPDGPPLSDALRSHLHVLRSALDHGFDKPMLVTVHGVGFRLDEGA</sequence>
<name>A0A3D4V972_9BACT</name>
<dbReference type="SMART" id="SM00448">
    <property type="entry name" value="REC"/>
    <property type="match status" value="1"/>
</dbReference>
<evidence type="ECO:0000256" key="5">
    <source>
        <dbReference type="ARBA" id="ARBA00023163"/>
    </source>
</evidence>
<organism evidence="10 11">
    <name type="scientific">Gemmatimonas aurantiaca</name>
    <dbReference type="NCBI Taxonomy" id="173480"/>
    <lineage>
        <taxon>Bacteria</taxon>
        <taxon>Pseudomonadati</taxon>
        <taxon>Gemmatimonadota</taxon>
        <taxon>Gemmatimonadia</taxon>
        <taxon>Gemmatimonadales</taxon>
        <taxon>Gemmatimonadaceae</taxon>
        <taxon>Gemmatimonas</taxon>
    </lineage>
</organism>
<dbReference type="InterPro" id="IPR001789">
    <property type="entry name" value="Sig_transdc_resp-reg_receiver"/>
</dbReference>
<accession>A0A3D4V972</accession>
<dbReference type="Pfam" id="PF00072">
    <property type="entry name" value="Response_reg"/>
    <property type="match status" value="1"/>
</dbReference>
<evidence type="ECO:0000256" key="6">
    <source>
        <dbReference type="PROSITE-ProRule" id="PRU00169"/>
    </source>
</evidence>
<dbReference type="AlphaFoldDB" id="A0A3D4V972"/>
<gene>
    <name evidence="10" type="ORF">DGD08_10730</name>
</gene>